<keyword evidence="5" id="KW-0539">Nucleus</keyword>
<evidence type="ECO:0000256" key="4">
    <source>
        <dbReference type="ARBA" id="ARBA00023163"/>
    </source>
</evidence>
<keyword evidence="4" id="KW-0804">Transcription</keyword>
<dbReference type="GeneID" id="81375121"/>
<dbReference type="PANTHER" id="PTHR47171">
    <property type="entry name" value="FARA-RELATED"/>
    <property type="match status" value="1"/>
</dbReference>
<evidence type="ECO:0000313" key="8">
    <source>
        <dbReference type="Proteomes" id="UP001147747"/>
    </source>
</evidence>
<dbReference type="InterPro" id="IPR007219">
    <property type="entry name" value="XnlR_reg_dom"/>
</dbReference>
<dbReference type="GO" id="GO:0003677">
    <property type="term" value="F:DNA binding"/>
    <property type="evidence" value="ECO:0007669"/>
    <property type="project" value="UniProtKB-KW"/>
</dbReference>
<dbReference type="AlphaFoldDB" id="A0A9W9VG85"/>
<keyword evidence="3" id="KW-0238">DNA-binding</keyword>
<dbReference type="Proteomes" id="UP001147747">
    <property type="component" value="Unassembled WGS sequence"/>
</dbReference>
<feature type="domain" description="Xylanolytic transcriptional activator regulatory" evidence="6">
    <location>
        <begin position="131"/>
        <end position="204"/>
    </location>
</feature>
<evidence type="ECO:0000256" key="3">
    <source>
        <dbReference type="ARBA" id="ARBA00023125"/>
    </source>
</evidence>
<dbReference type="OrthoDB" id="39175at2759"/>
<keyword evidence="8" id="KW-1185">Reference proteome</keyword>
<dbReference type="Pfam" id="PF04082">
    <property type="entry name" value="Fungal_trans"/>
    <property type="match status" value="1"/>
</dbReference>
<gene>
    <name evidence="7" type="ORF">N7509_011504</name>
</gene>
<evidence type="ECO:0000256" key="2">
    <source>
        <dbReference type="ARBA" id="ARBA00023015"/>
    </source>
</evidence>
<sequence>MKGQGGNGVQPTPLPLACEPISHHVPEDLLEIYLQTYFEFANVWCPVLEWATLDSEPQILASPFFHNALALCAIRLRPPLIGPTDPEEHYMRAKSLFYGNCESNPLIQIISIMLFYWWSPGRPDVASLDTGRWWVGTAIRLAEEIGLHLDKGPAQTYIGEGCGLKRRIWWTLFARDRIVALAQGRPCFINPEYCSVPMVTVHDFPDPTDLKASIFVHWVRMWEIVGRMHKEIYKSKDFFSSESTYIPEMVNWVQSLPPSAQLPFSSHRSVGYNRDVHDLHLGYLTTITLLFLDKSDESIPTAQIPAIAAASCIARIFKDFLARGSVRFLLTQATWSIALAILALIHARRIEGLTHHAEEDILVLRTALVQLVPLSYPGKMFSQGIERILDQANTAGGAQAGAKPDTGDLSHDRWQPVATSSPMIIDEKWTEFFPYMTTDTSPLIADLLTCHGTLSTFTDPDFPVDILPFLNEIFVDSHTLLAHHF</sequence>
<comment type="caution">
    <text evidence="7">The sequence shown here is derived from an EMBL/GenBank/DDBJ whole genome shotgun (WGS) entry which is preliminary data.</text>
</comment>
<keyword evidence="1" id="KW-0862">Zinc</keyword>
<evidence type="ECO:0000256" key="1">
    <source>
        <dbReference type="ARBA" id="ARBA00022833"/>
    </source>
</evidence>
<reference evidence="7" key="2">
    <citation type="journal article" date="2023" name="IMA Fungus">
        <title>Comparative genomic study of the Penicillium genus elucidates a diverse pangenome and 15 lateral gene transfer events.</title>
        <authorList>
            <person name="Petersen C."/>
            <person name="Sorensen T."/>
            <person name="Nielsen M.R."/>
            <person name="Sondergaard T.E."/>
            <person name="Sorensen J.L."/>
            <person name="Fitzpatrick D.A."/>
            <person name="Frisvad J.C."/>
            <person name="Nielsen K.L."/>
        </authorList>
    </citation>
    <scope>NUCLEOTIDE SEQUENCE</scope>
    <source>
        <strain evidence="7">IBT 29677</strain>
    </source>
</reference>
<dbReference type="EMBL" id="JAPZBU010000011">
    <property type="protein sequence ID" value="KAJ5378385.1"/>
    <property type="molecule type" value="Genomic_DNA"/>
</dbReference>
<organism evidence="7 8">
    <name type="scientific">Penicillium cosmopolitanum</name>
    <dbReference type="NCBI Taxonomy" id="1131564"/>
    <lineage>
        <taxon>Eukaryota</taxon>
        <taxon>Fungi</taxon>
        <taxon>Dikarya</taxon>
        <taxon>Ascomycota</taxon>
        <taxon>Pezizomycotina</taxon>
        <taxon>Eurotiomycetes</taxon>
        <taxon>Eurotiomycetidae</taxon>
        <taxon>Eurotiales</taxon>
        <taxon>Aspergillaceae</taxon>
        <taxon>Penicillium</taxon>
    </lineage>
</organism>
<accession>A0A9W9VG85</accession>
<dbReference type="SMART" id="SM00906">
    <property type="entry name" value="Fungal_trans"/>
    <property type="match status" value="1"/>
</dbReference>
<dbReference type="GO" id="GO:0006351">
    <property type="term" value="P:DNA-templated transcription"/>
    <property type="evidence" value="ECO:0007669"/>
    <property type="project" value="InterPro"/>
</dbReference>
<dbReference type="InterPro" id="IPR052073">
    <property type="entry name" value="Amide_Lactam_Regulators"/>
</dbReference>
<name>A0A9W9VG85_9EURO</name>
<proteinExistence type="predicted"/>
<evidence type="ECO:0000313" key="7">
    <source>
        <dbReference type="EMBL" id="KAJ5378385.1"/>
    </source>
</evidence>
<protein>
    <recommendedName>
        <fullName evidence="6">Xylanolytic transcriptional activator regulatory domain-containing protein</fullName>
    </recommendedName>
</protein>
<dbReference type="GO" id="GO:0008270">
    <property type="term" value="F:zinc ion binding"/>
    <property type="evidence" value="ECO:0007669"/>
    <property type="project" value="InterPro"/>
</dbReference>
<evidence type="ECO:0000256" key="5">
    <source>
        <dbReference type="ARBA" id="ARBA00023242"/>
    </source>
</evidence>
<dbReference type="RefSeq" id="XP_056482171.1">
    <property type="nucleotide sequence ID" value="XM_056636141.1"/>
</dbReference>
<evidence type="ECO:0000259" key="6">
    <source>
        <dbReference type="SMART" id="SM00906"/>
    </source>
</evidence>
<keyword evidence="2" id="KW-0805">Transcription regulation</keyword>
<reference evidence="7" key="1">
    <citation type="submission" date="2022-12" db="EMBL/GenBank/DDBJ databases">
        <authorList>
            <person name="Petersen C."/>
        </authorList>
    </citation>
    <scope>NUCLEOTIDE SEQUENCE</scope>
    <source>
        <strain evidence="7">IBT 29677</strain>
    </source>
</reference>
<dbReference type="CDD" id="cd12148">
    <property type="entry name" value="fungal_TF_MHR"/>
    <property type="match status" value="1"/>
</dbReference>
<dbReference type="PANTHER" id="PTHR47171:SF5">
    <property type="entry name" value="ZN(II)2CYS6 TRANSCRIPTION FACTOR (EUROFUNG)"/>
    <property type="match status" value="1"/>
</dbReference>